<feature type="transmembrane region" description="Helical" evidence="1">
    <location>
        <begin position="6"/>
        <end position="23"/>
    </location>
</feature>
<evidence type="ECO:0000313" key="2">
    <source>
        <dbReference type="EMBL" id="ASV66202.1"/>
    </source>
</evidence>
<proteinExistence type="predicted"/>
<keyword evidence="3" id="KW-1185">Reference proteome</keyword>
<feature type="transmembrane region" description="Helical" evidence="1">
    <location>
        <begin position="62"/>
        <end position="85"/>
    </location>
</feature>
<sequence length="118" mass="13643">MDLTFFEFLLLSFASFRLTRLIVYDQITEFIRRPFMLEVDEEDEHGKIETYIIPKNKGITGFFGKLLSCYWCTGIWSAVIIYLMYAYFPTIGVLLVVILSISALAAIIEGIIQKMIIQ</sequence>
<keyword evidence="1" id="KW-1133">Transmembrane helix</keyword>
<dbReference type="EMBL" id="CP022983">
    <property type="protein sequence ID" value="ASV66202.1"/>
    <property type="molecule type" value="Genomic_DNA"/>
</dbReference>
<keyword evidence="1" id="KW-0812">Transmembrane</keyword>
<dbReference type="Proteomes" id="UP000215137">
    <property type="component" value="Chromosome"/>
</dbReference>
<dbReference type="Pfam" id="PF07098">
    <property type="entry name" value="DUF1360"/>
    <property type="match status" value="1"/>
</dbReference>
<gene>
    <name evidence="2" type="ORF">CKF48_01975</name>
</gene>
<organism evidence="2 3">
    <name type="scientific">Cytobacillus kochii</name>
    <dbReference type="NCBI Taxonomy" id="859143"/>
    <lineage>
        <taxon>Bacteria</taxon>
        <taxon>Bacillati</taxon>
        <taxon>Bacillota</taxon>
        <taxon>Bacilli</taxon>
        <taxon>Bacillales</taxon>
        <taxon>Bacillaceae</taxon>
        <taxon>Cytobacillus</taxon>
    </lineage>
</organism>
<name>A0A248TDI9_9BACI</name>
<feature type="transmembrane region" description="Helical" evidence="1">
    <location>
        <begin position="91"/>
        <end position="112"/>
    </location>
</feature>
<dbReference type="KEGG" id="bko:CKF48_01975"/>
<protein>
    <submittedName>
        <fullName evidence="2">Sporulation protein</fullName>
    </submittedName>
</protein>
<evidence type="ECO:0000313" key="3">
    <source>
        <dbReference type="Proteomes" id="UP000215137"/>
    </source>
</evidence>
<dbReference type="AlphaFoldDB" id="A0A248TDI9"/>
<evidence type="ECO:0000256" key="1">
    <source>
        <dbReference type="SAM" id="Phobius"/>
    </source>
</evidence>
<reference evidence="2 3" key="1">
    <citation type="submission" date="2017-08" db="EMBL/GenBank/DDBJ databases">
        <title>Complete Genome Sequence of Bacillus kochii Oregon-R-modENCODE STRAIN BDGP4, isolated from Drosophila melanogaster gut.</title>
        <authorList>
            <person name="Wan K.H."/>
            <person name="Yu C."/>
            <person name="Park S."/>
            <person name="Hammonds A.S."/>
            <person name="Booth B.W."/>
            <person name="Celniker S.E."/>
        </authorList>
    </citation>
    <scope>NUCLEOTIDE SEQUENCE [LARGE SCALE GENOMIC DNA]</scope>
    <source>
        <strain evidence="2 3">BDGP4</strain>
    </source>
</reference>
<dbReference type="InterPro" id="IPR010773">
    <property type="entry name" value="Mycophage_PG1_Gp7"/>
</dbReference>
<dbReference type="OrthoDB" id="4722315at2"/>
<accession>A0A248TDI9</accession>
<keyword evidence="1" id="KW-0472">Membrane</keyword>
<dbReference type="RefSeq" id="WP_095369777.1">
    <property type="nucleotide sequence ID" value="NZ_CP022983.1"/>
</dbReference>